<dbReference type="GO" id="GO:0005828">
    <property type="term" value="C:kinetochore microtubule"/>
    <property type="evidence" value="ECO:0007669"/>
    <property type="project" value="EnsemblMetazoa"/>
</dbReference>
<evidence type="ECO:0000256" key="5">
    <source>
        <dbReference type="SAM" id="MobiDB-lite"/>
    </source>
</evidence>
<evidence type="ECO:0000256" key="4">
    <source>
        <dbReference type="ARBA" id="ARBA00023212"/>
    </source>
</evidence>
<evidence type="ECO:0000313" key="7">
    <source>
        <dbReference type="EMBL" id="EDW86224.2"/>
    </source>
</evidence>
<dbReference type="GO" id="GO:0000212">
    <property type="term" value="P:meiotic spindle organization"/>
    <property type="evidence" value="ECO:0007669"/>
    <property type="project" value="EnsemblMetazoa"/>
</dbReference>
<protein>
    <submittedName>
        <fullName evidence="7">Uncharacterized protein, isoform A</fullName>
    </submittedName>
</protein>
<dbReference type="GO" id="GO:0072686">
    <property type="term" value="C:mitotic spindle"/>
    <property type="evidence" value="ECO:0007669"/>
    <property type="project" value="EnsemblMetazoa"/>
</dbReference>
<evidence type="ECO:0000256" key="1">
    <source>
        <dbReference type="ARBA" id="ARBA00004245"/>
    </source>
</evidence>
<feature type="compositionally biased region" description="Basic and acidic residues" evidence="5">
    <location>
        <begin position="323"/>
        <end position="334"/>
    </location>
</feature>
<comment type="subcellular location">
    <subcellularLocation>
        <location evidence="1">Cytoplasm</location>
        <location evidence="1">Cytoskeleton</location>
    </subcellularLocation>
</comment>
<dbReference type="GO" id="GO:0001578">
    <property type="term" value="P:microtubule bundle formation"/>
    <property type="evidence" value="ECO:0007669"/>
    <property type="project" value="EnsemblMetazoa"/>
</dbReference>
<feature type="region of interest" description="Disordered" evidence="5">
    <location>
        <begin position="157"/>
        <end position="178"/>
    </location>
</feature>
<dbReference type="Proteomes" id="UP000007798">
    <property type="component" value="Unassembled WGS sequence"/>
</dbReference>
<organism evidence="7 8">
    <name type="scientific">Drosophila willistoni</name>
    <name type="common">Fruit fly</name>
    <dbReference type="NCBI Taxonomy" id="7260"/>
    <lineage>
        <taxon>Eukaryota</taxon>
        <taxon>Metazoa</taxon>
        <taxon>Ecdysozoa</taxon>
        <taxon>Arthropoda</taxon>
        <taxon>Hexapoda</taxon>
        <taxon>Insecta</taxon>
        <taxon>Pterygota</taxon>
        <taxon>Neoptera</taxon>
        <taxon>Endopterygota</taxon>
        <taxon>Diptera</taxon>
        <taxon>Brachycera</taxon>
        <taxon>Muscomorpha</taxon>
        <taxon>Ephydroidea</taxon>
        <taxon>Drosophilidae</taxon>
        <taxon>Drosophila</taxon>
        <taxon>Sophophora</taxon>
    </lineage>
</organism>
<name>B4NPZ9_DROWI</name>
<accession>B4NPZ9</accession>
<sequence length="377" mass="43962">MDNTDITELKPKYDWDAIVVGDYRLDHSENFFAAANKENRSVNIGTYASTPLTKLGLRNGNFSLKEMEITSLDEVEIVTANEDSITNVLDDKLQKEEGQLRDFNQVEVKNETIDEPSENKIRGIEEEKLQGVVKNEPLIHDDKMKIVENKTQEIQAKELQPSYTESESSTGPSPKPKLKLEWSIMQPASAPVHAAVAQPKAYGFKDVYQSKRNLALRQREEEERKAREFHSRPMPNFKILHKRLEDVQVVHHITVPKTPETLKTWYADAERRKQKEQLQHQQEKTQPLPRHALHQQRSHSQPQSQVDGKKTHHLNVKPFNLRSDQRVRDRREYDAAVQVGAEQKKKEQDEQRKQRELEEIKEIRKMTEFKARPNPFK</sequence>
<evidence type="ECO:0000256" key="3">
    <source>
        <dbReference type="ARBA" id="ARBA00022490"/>
    </source>
</evidence>
<dbReference type="GO" id="GO:0045143">
    <property type="term" value="P:homologous chromosome segregation"/>
    <property type="evidence" value="ECO:0007669"/>
    <property type="project" value="EnsemblMetazoa"/>
</dbReference>
<dbReference type="GO" id="GO:0008017">
    <property type="term" value="F:microtubule binding"/>
    <property type="evidence" value="ECO:0007669"/>
    <property type="project" value="EnsemblMetazoa"/>
</dbReference>
<proteinExistence type="inferred from homology"/>
<comment type="similarity">
    <text evidence="2">Belongs to the TPX2 family.</text>
</comment>
<dbReference type="Pfam" id="PF06886">
    <property type="entry name" value="TPX2"/>
    <property type="match status" value="1"/>
</dbReference>
<dbReference type="GO" id="GO:0007131">
    <property type="term" value="P:reciprocal meiotic recombination"/>
    <property type="evidence" value="ECO:0007669"/>
    <property type="project" value="EnsemblMetazoa"/>
</dbReference>
<keyword evidence="3" id="KW-0963">Cytoplasm</keyword>
<dbReference type="HOGENOM" id="CLU_855977_0_0_1"/>
<keyword evidence="4" id="KW-0206">Cytoskeleton</keyword>
<dbReference type="EMBL" id="CH964291">
    <property type="protein sequence ID" value="EDW86224.2"/>
    <property type="molecule type" value="Genomic_DNA"/>
</dbReference>
<dbReference type="GO" id="GO:0032837">
    <property type="term" value="P:distributive segregation"/>
    <property type="evidence" value="ECO:0007669"/>
    <property type="project" value="EnsemblMetazoa"/>
</dbReference>
<feature type="compositionally biased region" description="Basic and acidic residues" evidence="5">
    <location>
        <begin position="342"/>
        <end position="355"/>
    </location>
</feature>
<dbReference type="GO" id="GO:0007052">
    <property type="term" value="P:mitotic spindle organization"/>
    <property type="evidence" value="ECO:0007669"/>
    <property type="project" value="EnsemblMetazoa"/>
</dbReference>
<feature type="region of interest" description="Disordered" evidence="5">
    <location>
        <begin position="271"/>
        <end position="355"/>
    </location>
</feature>
<feature type="compositionally biased region" description="Basic and acidic residues" evidence="5">
    <location>
        <begin position="271"/>
        <end position="283"/>
    </location>
</feature>
<dbReference type="STRING" id="7260.B4NPZ9"/>
<dbReference type="FunCoup" id="B4NPZ9">
    <property type="interactions" value="11"/>
</dbReference>
<feature type="compositionally biased region" description="Polar residues" evidence="5">
    <location>
        <begin position="161"/>
        <end position="172"/>
    </location>
</feature>
<evidence type="ECO:0000259" key="6">
    <source>
        <dbReference type="Pfam" id="PF06886"/>
    </source>
</evidence>
<evidence type="ECO:0000256" key="2">
    <source>
        <dbReference type="ARBA" id="ARBA00005885"/>
    </source>
</evidence>
<dbReference type="InterPro" id="IPR027329">
    <property type="entry name" value="TPX2_C"/>
</dbReference>
<dbReference type="KEGG" id="dwi:6653084"/>
<dbReference type="GO" id="GO:0005827">
    <property type="term" value="C:polar microtubule"/>
    <property type="evidence" value="ECO:0007669"/>
    <property type="project" value="EnsemblMetazoa"/>
</dbReference>
<dbReference type="InParanoid" id="B4NPZ9"/>
<evidence type="ECO:0000313" key="8">
    <source>
        <dbReference type="Proteomes" id="UP000007798"/>
    </source>
</evidence>
<keyword evidence="8" id="KW-1185">Reference proteome</keyword>
<dbReference type="OrthoDB" id="1684416at2759"/>
<dbReference type="GO" id="GO:0016321">
    <property type="term" value="P:female meiosis chromosome segregation"/>
    <property type="evidence" value="ECO:0007669"/>
    <property type="project" value="EnsemblMetazoa"/>
</dbReference>
<gene>
    <name evidence="7" type="primary">Dwil\GK16093</name>
    <name evidence="7" type="ORF">Dwil_GK16093</name>
</gene>
<reference evidence="7 8" key="1">
    <citation type="journal article" date="2007" name="Nature">
        <title>Evolution of genes and genomes on the Drosophila phylogeny.</title>
        <authorList>
            <consortium name="Drosophila 12 Genomes Consortium"/>
            <person name="Clark A.G."/>
            <person name="Eisen M.B."/>
            <person name="Smith D.R."/>
            <person name="Bergman C.M."/>
            <person name="Oliver B."/>
            <person name="Markow T.A."/>
            <person name="Kaufman T.C."/>
            <person name="Kellis M."/>
            <person name="Gelbart W."/>
            <person name="Iyer V.N."/>
            <person name="Pollard D.A."/>
            <person name="Sackton T.B."/>
            <person name="Larracuente A.M."/>
            <person name="Singh N.D."/>
            <person name="Abad J.P."/>
            <person name="Abt D.N."/>
            <person name="Adryan B."/>
            <person name="Aguade M."/>
            <person name="Akashi H."/>
            <person name="Anderson W.W."/>
            <person name="Aquadro C.F."/>
            <person name="Ardell D.H."/>
            <person name="Arguello R."/>
            <person name="Artieri C.G."/>
            <person name="Barbash D.A."/>
            <person name="Barker D."/>
            <person name="Barsanti P."/>
            <person name="Batterham P."/>
            <person name="Batzoglou S."/>
            <person name="Begun D."/>
            <person name="Bhutkar A."/>
            <person name="Blanco E."/>
            <person name="Bosak S.A."/>
            <person name="Bradley R.K."/>
            <person name="Brand A.D."/>
            <person name="Brent M.R."/>
            <person name="Brooks A.N."/>
            <person name="Brown R.H."/>
            <person name="Butlin R.K."/>
            <person name="Caggese C."/>
            <person name="Calvi B.R."/>
            <person name="Bernardo de Carvalho A."/>
            <person name="Caspi A."/>
            <person name="Castrezana S."/>
            <person name="Celniker S.E."/>
            <person name="Chang J.L."/>
            <person name="Chapple C."/>
            <person name="Chatterji S."/>
            <person name="Chinwalla A."/>
            <person name="Civetta A."/>
            <person name="Clifton S.W."/>
            <person name="Comeron J.M."/>
            <person name="Costello J.C."/>
            <person name="Coyne J.A."/>
            <person name="Daub J."/>
            <person name="David R.G."/>
            <person name="Delcher A.L."/>
            <person name="Delehaunty K."/>
            <person name="Do C.B."/>
            <person name="Ebling H."/>
            <person name="Edwards K."/>
            <person name="Eickbush T."/>
            <person name="Evans J.D."/>
            <person name="Filipski A."/>
            <person name="Findeiss S."/>
            <person name="Freyhult E."/>
            <person name="Fulton L."/>
            <person name="Fulton R."/>
            <person name="Garcia A.C."/>
            <person name="Gardiner A."/>
            <person name="Garfield D.A."/>
            <person name="Garvin B.E."/>
            <person name="Gibson G."/>
            <person name="Gilbert D."/>
            <person name="Gnerre S."/>
            <person name="Godfrey J."/>
            <person name="Good R."/>
            <person name="Gotea V."/>
            <person name="Gravely B."/>
            <person name="Greenberg A.J."/>
            <person name="Griffiths-Jones S."/>
            <person name="Gross S."/>
            <person name="Guigo R."/>
            <person name="Gustafson E.A."/>
            <person name="Haerty W."/>
            <person name="Hahn M.W."/>
            <person name="Halligan D.L."/>
            <person name="Halpern A.L."/>
            <person name="Halter G.M."/>
            <person name="Han M.V."/>
            <person name="Heger A."/>
            <person name="Hillier L."/>
            <person name="Hinrichs A.S."/>
            <person name="Holmes I."/>
            <person name="Hoskins R.A."/>
            <person name="Hubisz M.J."/>
            <person name="Hultmark D."/>
            <person name="Huntley M.A."/>
            <person name="Jaffe D.B."/>
            <person name="Jagadeeshan S."/>
            <person name="Jeck W.R."/>
            <person name="Johnson J."/>
            <person name="Jones C.D."/>
            <person name="Jordan W.C."/>
            <person name="Karpen G.H."/>
            <person name="Kataoka E."/>
            <person name="Keightley P.D."/>
            <person name="Kheradpour P."/>
            <person name="Kirkness E.F."/>
            <person name="Koerich L.B."/>
            <person name="Kristiansen K."/>
            <person name="Kudrna D."/>
            <person name="Kulathinal R.J."/>
            <person name="Kumar S."/>
            <person name="Kwok R."/>
            <person name="Lander E."/>
            <person name="Langley C.H."/>
            <person name="Lapoint R."/>
            <person name="Lazzaro B.P."/>
            <person name="Lee S.J."/>
            <person name="Levesque L."/>
            <person name="Li R."/>
            <person name="Lin C.F."/>
            <person name="Lin M.F."/>
            <person name="Lindblad-Toh K."/>
            <person name="Llopart A."/>
            <person name="Long M."/>
            <person name="Low L."/>
            <person name="Lozovsky E."/>
            <person name="Lu J."/>
            <person name="Luo M."/>
            <person name="Machado C.A."/>
            <person name="Makalowski W."/>
            <person name="Marzo M."/>
            <person name="Matsuda M."/>
            <person name="Matzkin L."/>
            <person name="McAllister B."/>
            <person name="McBride C.S."/>
            <person name="McKernan B."/>
            <person name="McKernan K."/>
            <person name="Mendez-Lago M."/>
            <person name="Minx P."/>
            <person name="Mollenhauer M.U."/>
            <person name="Montooth K."/>
            <person name="Mount S.M."/>
            <person name="Mu X."/>
            <person name="Myers E."/>
            <person name="Negre B."/>
            <person name="Newfeld S."/>
            <person name="Nielsen R."/>
            <person name="Noor M.A."/>
            <person name="O'Grady P."/>
            <person name="Pachter L."/>
            <person name="Papaceit M."/>
            <person name="Parisi M.J."/>
            <person name="Parisi M."/>
            <person name="Parts L."/>
            <person name="Pedersen J.S."/>
            <person name="Pesole G."/>
            <person name="Phillippy A.M."/>
            <person name="Ponting C.P."/>
            <person name="Pop M."/>
            <person name="Porcelli D."/>
            <person name="Powell J.R."/>
            <person name="Prohaska S."/>
            <person name="Pruitt K."/>
            <person name="Puig M."/>
            <person name="Quesneville H."/>
            <person name="Ram K.R."/>
            <person name="Rand D."/>
            <person name="Rasmussen M.D."/>
            <person name="Reed L.K."/>
            <person name="Reenan R."/>
            <person name="Reily A."/>
            <person name="Remington K.A."/>
            <person name="Rieger T.T."/>
            <person name="Ritchie M.G."/>
            <person name="Robin C."/>
            <person name="Rogers Y.H."/>
            <person name="Rohde C."/>
            <person name="Rozas J."/>
            <person name="Rubenfield M.J."/>
            <person name="Ruiz A."/>
            <person name="Russo S."/>
            <person name="Salzberg S.L."/>
            <person name="Sanchez-Gracia A."/>
            <person name="Saranga D.J."/>
            <person name="Sato H."/>
            <person name="Schaeffer S.W."/>
            <person name="Schatz M.C."/>
            <person name="Schlenke T."/>
            <person name="Schwartz R."/>
            <person name="Segarra C."/>
            <person name="Singh R.S."/>
            <person name="Sirot L."/>
            <person name="Sirota M."/>
            <person name="Sisneros N.B."/>
            <person name="Smith C.D."/>
            <person name="Smith T.F."/>
            <person name="Spieth J."/>
            <person name="Stage D.E."/>
            <person name="Stark A."/>
            <person name="Stephan W."/>
            <person name="Strausberg R.L."/>
            <person name="Strempel S."/>
            <person name="Sturgill D."/>
            <person name="Sutton G."/>
            <person name="Sutton G.G."/>
            <person name="Tao W."/>
            <person name="Teichmann S."/>
            <person name="Tobari Y.N."/>
            <person name="Tomimura Y."/>
            <person name="Tsolas J.M."/>
            <person name="Valente V.L."/>
            <person name="Venter E."/>
            <person name="Venter J.C."/>
            <person name="Vicario S."/>
            <person name="Vieira F.G."/>
            <person name="Vilella A.J."/>
            <person name="Villasante A."/>
            <person name="Walenz B."/>
            <person name="Wang J."/>
            <person name="Wasserman M."/>
            <person name="Watts T."/>
            <person name="Wilson D."/>
            <person name="Wilson R.K."/>
            <person name="Wing R.A."/>
            <person name="Wolfner M.F."/>
            <person name="Wong A."/>
            <person name="Wong G.K."/>
            <person name="Wu C.I."/>
            <person name="Wu G."/>
            <person name="Yamamoto D."/>
            <person name="Yang H.P."/>
            <person name="Yang S.P."/>
            <person name="Yorke J.A."/>
            <person name="Yoshida K."/>
            <person name="Zdobnov E."/>
            <person name="Zhang P."/>
            <person name="Zhang Y."/>
            <person name="Zimin A.V."/>
            <person name="Baldwin J."/>
            <person name="Abdouelleil A."/>
            <person name="Abdulkadir J."/>
            <person name="Abebe A."/>
            <person name="Abera B."/>
            <person name="Abreu J."/>
            <person name="Acer S.C."/>
            <person name="Aftuck L."/>
            <person name="Alexander A."/>
            <person name="An P."/>
            <person name="Anderson E."/>
            <person name="Anderson S."/>
            <person name="Arachi H."/>
            <person name="Azer M."/>
            <person name="Bachantsang P."/>
            <person name="Barry A."/>
            <person name="Bayul T."/>
            <person name="Berlin A."/>
            <person name="Bessette D."/>
            <person name="Bloom T."/>
            <person name="Blye J."/>
            <person name="Boguslavskiy L."/>
            <person name="Bonnet C."/>
            <person name="Boukhgalter B."/>
            <person name="Bourzgui I."/>
            <person name="Brown A."/>
            <person name="Cahill P."/>
            <person name="Channer S."/>
            <person name="Cheshatsang Y."/>
            <person name="Chuda L."/>
            <person name="Citroen M."/>
            <person name="Collymore A."/>
            <person name="Cooke P."/>
            <person name="Costello M."/>
            <person name="D'Aco K."/>
            <person name="Daza R."/>
            <person name="De Haan G."/>
            <person name="DeGray S."/>
            <person name="DeMaso C."/>
            <person name="Dhargay N."/>
            <person name="Dooley K."/>
            <person name="Dooley E."/>
            <person name="Doricent M."/>
            <person name="Dorje P."/>
            <person name="Dorjee K."/>
            <person name="Dupes A."/>
            <person name="Elong R."/>
            <person name="Falk J."/>
            <person name="Farina A."/>
            <person name="Faro S."/>
            <person name="Ferguson D."/>
            <person name="Fisher S."/>
            <person name="Foley C.D."/>
            <person name="Franke A."/>
            <person name="Friedrich D."/>
            <person name="Gadbois L."/>
            <person name="Gearin G."/>
            <person name="Gearin C.R."/>
            <person name="Giannoukos G."/>
            <person name="Goode T."/>
            <person name="Graham J."/>
            <person name="Grandbois E."/>
            <person name="Grewal S."/>
            <person name="Gyaltsen K."/>
            <person name="Hafez N."/>
            <person name="Hagos B."/>
            <person name="Hall J."/>
            <person name="Henson C."/>
            <person name="Hollinger A."/>
            <person name="Honan T."/>
            <person name="Huard M.D."/>
            <person name="Hughes L."/>
            <person name="Hurhula B."/>
            <person name="Husby M.E."/>
            <person name="Kamat A."/>
            <person name="Kanga B."/>
            <person name="Kashin S."/>
            <person name="Khazanovich D."/>
            <person name="Kisner P."/>
            <person name="Lance K."/>
            <person name="Lara M."/>
            <person name="Lee W."/>
            <person name="Lennon N."/>
            <person name="Letendre F."/>
            <person name="LeVine R."/>
            <person name="Lipovsky A."/>
            <person name="Liu X."/>
            <person name="Liu J."/>
            <person name="Liu S."/>
            <person name="Lokyitsang T."/>
            <person name="Lokyitsang Y."/>
            <person name="Lubonja R."/>
            <person name="Lui A."/>
            <person name="MacDonald P."/>
            <person name="Magnisalis V."/>
            <person name="Maru K."/>
            <person name="Matthews C."/>
            <person name="McCusker W."/>
            <person name="McDonough S."/>
            <person name="Mehta T."/>
            <person name="Meldrim J."/>
            <person name="Meneus L."/>
            <person name="Mihai O."/>
            <person name="Mihalev A."/>
            <person name="Mihova T."/>
            <person name="Mittelman R."/>
            <person name="Mlenga V."/>
            <person name="Montmayeur A."/>
            <person name="Mulrain L."/>
            <person name="Navidi A."/>
            <person name="Naylor J."/>
            <person name="Negash T."/>
            <person name="Nguyen T."/>
            <person name="Nguyen N."/>
            <person name="Nicol R."/>
            <person name="Norbu C."/>
            <person name="Norbu N."/>
            <person name="Novod N."/>
            <person name="O'Neill B."/>
            <person name="Osman S."/>
            <person name="Markiewicz E."/>
            <person name="Oyono O.L."/>
            <person name="Patti C."/>
            <person name="Phunkhang P."/>
            <person name="Pierre F."/>
            <person name="Priest M."/>
            <person name="Raghuraman S."/>
            <person name="Rege F."/>
            <person name="Reyes R."/>
            <person name="Rise C."/>
            <person name="Rogov P."/>
            <person name="Ross K."/>
            <person name="Ryan E."/>
            <person name="Settipalli S."/>
            <person name="Shea T."/>
            <person name="Sherpa N."/>
            <person name="Shi L."/>
            <person name="Shih D."/>
            <person name="Sparrow T."/>
            <person name="Spaulding J."/>
            <person name="Stalker J."/>
            <person name="Stange-Thomann N."/>
            <person name="Stavropoulos S."/>
            <person name="Stone C."/>
            <person name="Strader C."/>
            <person name="Tesfaye S."/>
            <person name="Thomson T."/>
            <person name="Thoulutsang Y."/>
            <person name="Thoulutsang D."/>
            <person name="Topham K."/>
            <person name="Topping I."/>
            <person name="Tsamla T."/>
            <person name="Vassiliev H."/>
            <person name="Vo A."/>
            <person name="Wangchuk T."/>
            <person name="Wangdi T."/>
            <person name="Weiand M."/>
            <person name="Wilkinson J."/>
            <person name="Wilson A."/>
            <person name="Yadav S."/>
            <person name="Young G."/>
            <person name="Yu Q."/>
            <person name="Zembek L."/>
            <person name="Zhong D."/>
            <person name="Zimmer A."/>
            <person name="Zwirko Z."/>
            <person name="Jaffe D.B."/>
            <person name="Alvarez P."/>
            <person name="Brockman W."/>
            <person name="Butler J."/>
            <person name="Chin C."/>
            <person name="Gnerre S."/>
            <person name="Grabherr M."/>
            <person name="Kleber M."/>
            <person name="Mauceli E."/>
            <person name="MacCallum I."/>
        </authorList>
    </citation>
    <scope>NUCLEOTIDE SEQUENCE [LARGE SCALE GENOMIC DNA]</scope>
    <source>
        <strain evidence="8">Tucson 14030-0811.24</strain>
    </source>
</reference>
<dbReference type="AlphaFoldDB" id="B4NPZ9"/>
<dbReference type="eggNOG" id="ENOG502TBB4">
    <property type="taxonomic scope" value="Eukaryota"/>
</dbReference>
<feature type="domain" description="TPX2 C-terminal" evidence="6">
    <location>
        <begin position="319"/>
        <end position="375"/>
    </location>
</feature>